<dbReference type="InterPro" id="IPR050936">
    <property type="entry name" value="AP-1-like"/>
</dbReference>
<evidence type="ECO:0000259" key="7">
    <source>
        <dbReference type="PROSITE" id="PS00036"/>
    </source>
</evidence>
<dbReference type="PANTHER" id="PTHR40621:SF6">
    <property type="entry name" value="AP-1-LIKE TRANSCRIPTION FACTOR YAP1-RELATED"/>
    <property type="match status" value="1"/>
</dbReference>
<accession>A0A0X8HW73</accession>
<dbReference type="GO" id="GO:0090575">
    <property type="term" value="C:RNA polymerase II transcription regulator complex"/>
    <property type="evidence" value="ECO:0007669"/>
    <property type="project" value="TreeGrafter"/>
</dbReference>
<dbReference type="GO" id="GO:0001228">
    <property type="term" value="F:DNA-binding transcription activator activity, RNA polymerase II-specific"/>
    <property type="evidence" value="ECO:0007669"/>
    <property type="project" value="TreeGrafter"/>
</dbReference>
<feature type="compositionally biased region" description="Gly residues" evidence="6">
    <location>
        <begin position="170"/>
        <end position="180"/>
    </location>
</feature>
<proteinExistence type="predicted"/>
<comment type="subcellular location">
    <subcellularLocation>
        <location evidence="1">Nucleus</location>
    </subcellularLocation>
</comment>
<evidence type="ECO:0000313" key="8">
    <source>
        <dbReference type="EMBL" id="AMD22535.1"/>
    </source>
</evidence>
<dbReference type="GeneID" id="28725894"/>
<feature type="compositionally biased region" description="Low complexity" evidence="6">
    <location>
        <begin position="61"/>
        <end position="76"/>
    </location>
</feature>
<dbReference type="Gene3D" id="1.20.5.170">
    <property type="match status" value="1"/>
</dbReference>
<feature type="region of interest" description="Disordered" evidence="6">
    <location>
        <begin position="53"/>
        <end position="116"/>
    </location>
</feature>
<evidence type="ECO:0000256" key="4">
    <source>
        <dbReference type="ARBA" id="ARBA00023242"/>
    </source>
</evidence>
<evidence type="ECO:0000256" key="1">
    <source>
        <dbReference type="ARBA" id="ARBA00004123"/>
    </source>
</evidence>
<protein>
    <submittedName>
        <fullName evidence="8">HHL235Cp</fullName>
    </submittedName>
</protein>
<dbReference type="InterPro" id="IPR004827">
    <property type="entry name" value="bZIP"/>
</dbReference>
<dbReference type="STRING" id="45286.A0A0X8HW73"/>
<dbReference type="InterPro" id="IPR046347">
    <property type="entry name" value="bZIP_sf"/>
</dbReference>
<dbReference type="SMART" id="SM00338">
    <property type="entry name" value="BRLZ"/>
    <property type="match status" value="1"/>
</dbReference>
<evidence type="ECO:0000256" key="5">
    <source>
        <dbReference type="SAM" id="Coils"/>
    </source>
</evidence>
<feature type="domain" description="BZIP" evidence="7">
    <location>
        <begin position="222"/>
        <end position="237"/>
    </location>
</feature>
<dbReference type="OrthoDB" id="2593073at2759"/>
<feature type="compositionally biased region" description="Low complexity" evidence="6">
    <location>
        <begin position="148"/>
        <end position="164"/>
    </location>
</feature>
<dbReference type="AlphaFoldDB" id="A0A0X8HW73"/>
<keyword evidence="5" id="KW-0175">Coiled coil</keyword>
<keyword evidence="4" id="KW-0539">Nucleus</keyword>
<feature type="region of interest" description="Disordered" evidence="6">
    <location>
        <begin position="148"/>
        <end position="185"/>
    </location>
</feature>
<evidence type="ECO:0000256" key="2">
    <source>
        <dbReference type="ARBA" id="ARBA00023015"/>
    </source>
</evidence>
<feature type="coiled-coil region" evidence="5">
    <location>
        <begin position="238"/>
        <end position="279"/>
    </location>
</feature>
<dbReference type="Pfam" id="PF00170">
    <property type="entry name" value="bZIP_1"/>
    <property type="match status" value="1"/>
</dbReference>
<keyword evidence="9" id="KW-1185">Reference proteome</keyword>
<evidence type="ECO:0000256" key="6">
    <source>
        <dbReference type="SAM" id="MobiDB-lite"/>
    </source>
</evidence>
<keyword evidence="3" id="KW-0804">Transcription</keyword>
<name>A0A0X8HW73_9SACH</name>
<dbReference type="RefSeq" id="XP_017989531.1">
    <property type="nucleotide sequence ID" value="XM_018134197.1"/>
</dbReference>
<gene>
    <name evidence="8" type="ORF">AW171_hschr84584</name>
</gene>
<evidence type="ECO:0000256" key="3">
    <source>
        <dbReference type="ARBA" id="ARBA00023163"/>
    </source>
</evidence>
<dbReference type="GO" id="GO:0000976">
    <property type="term" value="F:transcription cis-regulatory region binding"/>
    <property type="evidence" value="ECO:0007669"/>
    <property type="project" value="InterPro"/>
</dbReference>
<sequence length="280" mass="29358">MDSNQASSDAKASLDELENKGLLATAGVVVPEMAAAAVAAAAAAGVGGGNTMENHGGGQQGAASMQAMARSQYQQALQDSGAGGATPGNMTPTTAGHGGMGSGSSGSSQPPMIQLPSMSMPSLMYQLSHHHPSTLHHAGIPQMSVLKQNGQQNGQQQGQQQSQQDDMNGGTSGLTNGGVGLPMLSATSSSQGIQAIQLNEGEHINSHGQLIGRSGKPLRNTKRAAQNRNAQKAFRQRREKYIKDLETKAKHYDELTQELLELKRENDELKLRLTELEKLA</sequence>
<dbReference type="PANTHER" id="PTHR40621">
    <property type="entry name" value="TRANSCRIPTION FACTOR KAPC-RELATED"/>
    <property type="match status" value="1"/>
</dbReference>
<evidence type="ECO:0000313" key="9">
    <source>
        <dbReference type="Proteomes" id="UP000243052"/>
    </source>
</evidence>
<dbReference type="PROSITE" id="PS00036">
    <property type="entry name" value="BZIP_BASIC"/>
    <property type="match status" value="1"/>
</dbReference>
<organism evidence="8 9">
    <name type="scientific">Eremothecium sinecaudum</name>
    <dbReference type="NCBI Taxonomy" id="45286"/>
    <lineage>
        <taxon>Eukaryota</taxon>
        <taxon>Fungi</taxon>
        <taxon>Dikarya</taxon>
        <taxon>Ascomycota</taxon>
        <taxon>Saccharomycotina</taxon>
        <taxon>Saccharomycetes</taxon>
        <taxon>Saccharomycetales</taxon>
        <taxon>Saccharomycetaceae</taxon>
        <taxon>Eremothecium</taxon>
    </lineage>
</organism>
<dbReference type="SUPFAM" id="SSF57959">
    <property type="entry name" value="Leucine zipper domain"/>
    <property type="match status" value="1"/>
</dbReference>
<reference evidence="8 9" key="1">
    <citation type="submission" date="2016-01" db="EMBL/GenBank/DDBJ databases">
        <title>Genome sequence of the yeast Holleya sinecauda.</title>
        <authorList>
            <person name="Dietrich F.S."/>
        </authorList>
    </citation>
    <scope>NUCLEOTIDE SEQUENCE [LARGE SCALE GENOMIC DNA]</scope>
    <source>
        <strain evidence="8 9">ATCC 58844</strain>
    </source>
</reference>
<dbReference type="CDD" id="cd14688">
    <property type="entry name" value="bZIP_YAP"/>
    <property type="match status" value="1"/>
</dbReference>
<keyword evidence="2" id="KW-0805">Transcription regulation</keyword>
<dbReference type="Proteomes" id="UP000243052">
    <property type="component" value="Chromosome viii"/>
</dbReference>
<dbReference type="EMBL" id="CP014248">
    <property type="protein sequence ID" value="AMD22535.1"/>
    <property type="molecule type" value="Genomic_DNA"/>
</dbReference>